<name>A0ABN6M174_9BACT</name>
<evidence type="ECO:0000313" key="1">
    <source>
        <dbReference type="EMBL" id="BDD86656.1"/>
    </source>
</evidence>
<protein>
    <submittedName>
        <fullName evidence="1">Uncharacterized protein</fullName>
    </submittedName>
</protein>
<evidence type="ECO:0000313" key="2">
    <source>
        <dbReference type="Proteomes" id="UP000830055"/>
    </source>
</evidence>
<dbReference type="Proteomes" id="UP000830055">
    <property type="component" value="Chromosome"/>
</dbReference>
<proteinExistence type="predicted"/>
<organism evidence="1 2">
    <name type="scientific">Desulfofustis limnaeus</name>
    <dbReference type="NCBI Taxonomy" id="2740163"/>
    <lineage>
        <taxon>Bacteria</taxon>
        <taxon>Pseudomonadati</taxon>
        <taxon>Thermodesulfobacteriota</taxon>
        <taxon>Desulfobulbia</taxon>
        <taxon>Desulfobulbales</taxon>
        <taxon>Desulfocapsaceae</taxon>
        <taxon>Desulfofustis</taxon>
    </lineage>
</organism>
<sequence length="173" mass="18395">MADEAATTVAAVPTENSLMQQAVEHAKQLYGIDILITDELLRSPVAPWTKATVTAERWIDQVFKSYDKIVFYNDQGKINAIHIVGLKNSKNAVAQQAPAGSEPMAHASVPANAAPSSAADAIVTADPTADLSPEQEGFIIHPPTEEQELPEGVAIYQNNGEADDLAIAGVILH</sequence>
<reference evidence="1 2" key="1">
    <citation type="submission" date="2022-01" db="EMBL/GenBank/DDBJ databases">
        <title>Desulfofustis limnae sp. nov., a novel mesophilic sulfate-reducing bacterium isolated from marsh soil.</title>
        <authorList>
            <person name="Watanabe M."/>
            <person name="Takahashi A."/>
            <person name="Kojima H."/>
            <person name="Fukui M."/>
        </authorList>
    </citation>
    <scope>NUCLEOTIDE SEQUENCE [LARGE SCALE GENOMIC DNA]</scope>
    <source>
        <strain evidence="1 2">PPLL</strain>
    </source>
</reference>
<dbReference type="EMBL" id="AP025516">
    <property type="protein sequence ID" value="BDD86656.1"/>
    <property type="molecule type" value="Genomic_DNA"/>
</dbReference>
<gene>
    <name evidence="1" type="ORF">DPPLL_10210</name>
</gene>
<accession>A0ABN6M174</accession>
<keyword evidence="2" id="KW-1185">Reference proteome</keyword>